<comment type="subcellular location">
    <subcellularLocation>
        <location evidence="1">Secreted</location>
    </subcellularLocation>
</comment>
<organism evidence="8 9">
    <name type="scientific">Anopheles atroparvus</name>
    <name type="common">European mosquito</name>
    <dbReference type="NCBI Taxonomy" id="41427"/>
    <lineage>
        <taxon>Eukaryota</taxon>
        <taxon>Metazoa</taxon>
        <taxon>Ecdysozoa</taxon>
        <taxon>Arthropoda</taxon>
        <taxon>Hexapoda</taxon>
        <taxon>Insecta</taxon>
        <taxon>Pterygota</taxon>
        <taxon>Neoptera</taxon>
        <taxon>Endopterygota</taxon>
        <taxon>Diptera</taxon>
        <taxon>Nematocera</taxon>
        <taxon>Culicoidea</taxon>
        <taxon>Culicidae</taxon>
        <taxon>Anophelinae</taxon>
        <taxon>Anopheles</taxon>
    </lineage>
</organism>
<dbReference type="InterPro" id="IPR056799">
    <property type="entry name" value="ALL3/gSG7_salivary-like_helix"/>
</dbReference>
<feature type="compositionally biased region" description="Acidic residues" evidence="5">
    <location>
        <begin position="24"/>
        <end position="39"/>
    </location>
</feature>
<dbReference type="GO" id="GO:0005576">
    <property type="term" value="C:extracellular region"/>
    <property type="evidence" value="ECO:0007669"/>
    <property type="project" value="UniProtKB-SubCell"/>
</dbReference>
<reference evidence="8" key="1">
    <citation type="submission" date="2024-04" db="UniProtKB">
        <authorList>
            <consortium name="EnsemblMetazoa"/>
        </authorList>
    </citation>
    <scope>IDENTIFICATION</scope>
    <source>
        <strain evidence="8">EBRO</strain>
    </source>
</reference>
<evidence type="ECO:0000256" key="3">
    <source>
        <dbReference type="ARBA" id="ARBA00022656"/>
    </source>
</evidence>
<feature type="compositionally biased region" description="Acidic residues" evidence="5">
    <location>
        <begin position="50"/>
        <end position="74"/>
    </location>
</feature>
<evidence type="ECO:0000259" key="7">
    <source>
        <dbReference type="Pfam" id="PF25001"/>
    </source>
</evidence>
<evidence type="ECO:0000313" key="9">
    <source>
        <dbReference type="Proteomes" id="UP000075880"/>
    </source>
</evidence>
<proteinExistence type="predicted"/>
<feature type="region of interest" description="Disordered" evidence="5">
    <location>
        <begin position="20"/>
        <end position="131"/>
    </location>
</feature>
<dbReference type="EnsemblMetazoa" id="ENSAATROPT007858">
    <property type="protein sequence ID" value="ENSAATROPP007052"/>
    <property type="gene ID" value="ENSAATROPG006413"/>
</dbReference>
<feature type="signal peptide" evidence="6">
    <location>
        <begin position="1"/>
        <end position="19"/>
    </location>
</feature>
<keyword evidence="4" id="KW-1015">Disulfide bond</keyword>
<dbReference type="Pfam" id="PF25001">
    <property type="entry name" value="Aegyptin_C"/>
    <property type="match status" value="1"/>
</dbReference>
<evidence type="ECO:0000256" key="6">
    <source>
        <dbReference type="SAM" id="SignalP"/>
    </source>
</evidence>
<keyword evidence="3" id="KW-0800">Toxin</keyword>
<keyword evidence="2" id="KW-0964">Secreted</keyword>
<feature type="compositionally biased region" description="Acidic residues" evidence="5">
    <location>
        <begin position="90"/>
        <end position="117"/>
    </location>
</feature>
<dbReference type="GO" id="GO:0090729">
    <property type="term" value="F:toxin activity"/>
    <property type="evidence" value="ECO:0007669"/>
    <property type="project" value="UniProtKB-KW"/>
</dbReference>
<name>A0AAG5D6W4_ANOAO</name>
<sequence length="247" mass="26407">MKFLLVLAGVLCVALIVSARPADEEADTEDSTDASEVDGTDSGTPVGDTEREDDTAAAEDDTATDEGTDDDGTEGIDGTEGPDGTKGDDGAQEEGDGTETEDAEEGEGGAEGDDGAEGGEGGEGGAKETARNTYRQVHKLLKKIMKVNMKDKYLKSYVLGRLQERLMNPTIDLVNTIEKYSKIKSCFNSLEKDVQGLVKESEKSYAECKKENSNGDCGNEGTRELDEGLIDRELELADCIVDKRDSE</sequence>
<dbReference type="Proteomes" id="UP000075880">
    <property type="component" value="Unassembled WGS sequence"/>
</dbReference>
<protein>
    <recommendedName>
        <fullName evidence="7">Aegyptin/gSG7 salivary protein-like four-helix bundle domain-containing protein</fullName>
    </recommendedName>
</protein>
<dbReference type="AlphaFoldDB" id="A0AAG5D6W4"/>
<evidence type="ECO:0000256" key="1">
    <source>
        <dbReference type="ARBA" id="ARBA00004613"/>
    </source>
</evidence>
<keyword evidence="9" id="KW-1185">Reference proteome</keyword>
<evidence type="ECO:0000256" key="4">
    <source>
        <dbReference type="ARBA" id="ARBA00023157"/>
    </source>
</evidence>
<dbReference type="Gene3D" id="6.10.140.1890">
    <property type="match status" value="1"/>
</dbReference>
<evidence type="ECO:0000313" key="8">
    <source>
        <dbReference type="EnsemblMetazoa" id="ENSAATROPP007052"/>
    </source>
</evidence>
<feature type="domain" description="Aegyptin/gSG7 salivary protein-like four-helix bundle" evidence="7">
    <location>
        <begin position="127"/>
        <end position="240"/>
    </location>
</feature>
<evidence type="ECO:0000256" key="2">
    <source>
        <dbReference type="ARBA" id="ARBA00022525"/>
    </source>
</evidence>
<feature type="chain" id="PRO_5042484843" description="Aegyptin/gSG7 salivary protein-like four-helix bundle domain-containing protein" evidence="6">
    <location>
        <begin position="20"/>
        <end position="247"/>
    </location>
</feature>
<evidence type="ECO:0000256" key="5">
    <source>
        <dbReference type="SAM" id="MobiDB-lite"/>
    </source>
</evidence>
<accession>A0AAG5D6W4</accession>
<keyword evidence="6" id="KW-0732">Signal</keyword>